<evidence type="ECO:0008006" key="5">
    <source>
        <dbReference type="Google" id="ProtNLM"/>
    </source>
</evidence>
<feature type="transmembrane region" description="Helical" evidence="2">
    <location>
        <begin position="190"/>
        <end position="209"/>
    </location>
</feature>
<feature type="transmembrane region" description="Helical" evidence="2">
    <location>
        <begin position="38"/>
        <end position="61"/>
    </location>
</feature>
<dbReference type="OrthoDB" id="151635at2"/>
<name>A0A2M9CYI9_9CELL</name>
<keyword evidence="2" id="KW-1133">Transmembrane helix</keyword>
<feature type="transmembrane region" description="Helical" evidence="2">
    <location>
        <begin position="380"/>
        <end position="405"/>
    </location>
</feature>
<feature type="transmembrane region" description="Helical" evidence="2">
    <location>
        <begin position="216"/>
        <end position="242"/>
    </location>
</feature>
<feature type="transmembrane region" description="Helical" evidence="2">
    <location>
        <begin position="137"/>
        <end position="158"/>
    </location>
</feature>
<feature type="transmembrane region" description="Helical" evidence="2">
    <location>
        <begin position="285"/>
        <end position="305"/>
    </location>
</feature>
<evidence type="ECO:0000256" key="1">
    <source>
        <dbReference type="SAM" id="MobiDB-lite"/>
    </source>
</evidence>
<organism evidence="3 4">
    <name type="scientific">Sediminihabitans luteus</name>
    <dbReference type="NCBI Taxonomy" id="1138585"/>
    <lineage>
        <taxon>Bacteria</taxon>
        <taxon>Bacillati</taxon>
        <taxon>Actinomycetota</taxon>
        <taxon>Actinomycetes</taxon>
        <taxon>Micrococcales</taxon>
        <taxon>Cellulomonadaceae</taxon>
        <taxon>Sediminihabitans</taxon>
    </lineage>
</organism>
<dbReference type="EMBL" id="PGFE01000001">
    <property type="protein sequence ID" value="PJJ76996.1"/>
    <property type="molecule type" value="Genomic_DNA"/>
</dbReference>
<dbReference type="AlphaFoldDB" id="A0A2M9CYI9"/>
<evidence type="ECO:0000313" key="3">
    <source>
        <dbReference type="EMBL" id="PJJ76996.1"/>
    </source>
</evidence>
<feature type="transmembrane region" description="Helical" evidence="2">
    <location>
        <begin position="417"/>
        <end position="437"/>
    </location>
</feature>
<feature type="transmembrane region" description="Helical" evidence="2">
    <location>
        <begin position="349"/>
        <end position="368"/>
    </location>
</feature>
<proteinExistence type="predicted"/>
<evidence type="ECO:0000313" key="4">
    <source>
        <dbReference type="Proteomes" id="UP000231693"/>
    </source>
</evidence>
<keyword evidence="4" id="KW-1185">Reference proteome</keyword>
<sequence length="452" mass="49372">MTGTTTQDDAPVGAADTPAAKEQGTRVRGARWPGRWPWWLRVLAVYGLARAVSAAIIMIVAQHQAENYWTGAQPGYLEYTGSMWDASWYEQVARDGYPAELPRGDDGLVQQNAWAFYPLFPVLVRGLMEITTLPWDVVAPILCLVLGAIAMLVIHQLVAAAPRAVARHPGLPLATVAVVATVPSSPVLQVAYTEALALLLISTTLLLIVRHRYEWAALSVVGLGFTRAVALPMACVVVWHGLHRAYGWWRLRRAALAAASAPEVGASDAAPAASPAPPPFPWLDGIRVAALLAVAVLSGFLWQWICAARTGVPDAYFLTQQAWRGTGPVEIFTPWVEISQMLWGERGPWYLGMILVATAAVVLSPPMFRLGPELQAWTGAYLAYLVAVIEPWTSLWRFLLLAFPLGAVAVSWPRPRWAARACLAVVVAAGVYGQWYWVWNLWQLVPPSGWPP</sequence>
<comment type="caution">
    <text evidence="3">The sequence shown here is derived from an EMBL/GenBank/DDBJ whole genome shotgun (WGS) entry which is preliminary data.</text>
</comment>
<evidence type="ECO:0000256" key="2">
    <source>
        <dbReference type="SAM" id="Phobius"/>
    </source>
</evidence>
<dbReference type="RefSeq" id="WP_100421458.1">
    <property type="nucleotide sequence ID" value="NZ_BOOX01000009.1"/>
</dbReference>
<accession>A0A2M9CYI9</accession>
<gene>
    <name evidence="3" type="ORF">CLV28_0208</name>
</gene>
<dbReference type="Proteomes" id="UP000231693">
    <property type="component" value="Unassembled WGS sequence"/>
</dbReference>
<keyword evidence="2" id="KW-0812">Transmembrane</keyword>
<feature type="region of interest" description="Disordered" evidence="1">
    <location>
        <begin position="1"/>
        <end position="28"/>
    </location>
</feature>
<keyword evidence="2" id="KW-0472">Membrane</keyword>
<reference evidence="3 4" key="1">
    <citation type="submission" date="2017-11" db="EMBL/GenBank/DDBJ databases">
        <title>Genomic Encyclopedia of Archaeal and Bacterial Type Strains, Phase II (KMG-II): From Individual Species to Whole Genera.</title>
        <authorList>
            <person name="Goeker M."/>
        </authorList>
    </citation>
    <scope>NUCLEOTIDE SEQUENCE [LARGE SCALE GENOMIC DNA]</scope>
    <source>
        <strain evidence="3 4">DSM 25478</strain>
    </source>
</reference>
<protein>
    <recommendedName>
        <fullName evidence="5">Mannosyltransferase PIG-V</fullName>
    </recommendedName>
</protein>